<evidence type="ECO:0000313" key="1">
    <source>
        <dbReference type="EMBL" id="KAI0034267.1"/>
    </source>
</evidence>
<name>A0ACB8QRR0_9AGAM</name>
<protein>
    <submittedName>
        <fullName evidence="1">Uncharacterized protein</fullName>
    </submittedName>
</protein>
<reference evidence="1" key="2">
    <citation type="journal article" date="2022" name="New Phytol.">
        <title>Evolutionary transition to the ectomycorrhizal habit in the genomes of a hyperdiverse lineage of mushroom-forming fungi.</title>
        <authorList>
            <person name="Looney B."/>
            <person name="Miyauchi S."/>
            <person name="Morin E."/>
            <person name="Drula E."/>
            <person name="Courty P.E."/>
            <person name="Kohler A."/>
            <person name="Kuo A."/>
            <person name="LaButti K."/>
            <person name="Pangilinan J."/>
            <person name="Lipzen A."/>
            <person name="Riley R."/>
            <person name="Andreopoulos W."/>
            <person name="He G."/>
            <person name="Johnson J."/>
            <person name="Nolan M."/>
            <person name="Tritt A."/>
            <person name="Barry K.W."/>
            <person name="Grigoriev I.V."/>
            <person name="Nagy L.G."/>
            <person name="Hibbett D."/>
            <person name="Henrissat B."/>
            <person name="Matheny P.B."/>
            <person name="Labbe J."/>
            <person name="Martin F.M."/>
        </authorList>
    </citation>
    <scope>NUCLEOTIDE SEQUENCE</scope>
    <source>
        <strain evidence="1">EC-137</strain>
    </source>
</reference>
<evidence type="ECO:0000313" key="2">
    <source>
        <dbReference type="Proteomes" id="UP000814128"/>
    </source>
</evidence>
<comment type="caution">
    <text evidence="1">The sequence shown here is derived from an EMBL/GenBank/DDBJ whole genome shotgun (WGS) entry which is preliminary data.</text>
</comment>
<dbReference type="EMBL" id="MU273503">
    <property type="protein sequence ID" value="KAI0034267.1"/>
    <property type="molecule type" value="Genomic_DNA"/>
</dbReference>
<accession>A0ACB8QRR0</accession>
<reference evidence="1" key="1">
    <citation type="submission" date="2021-02" db="EMBL/GenBank/DDBJ databases">
        <authorList>
            <consortium name="DOE Joint Genome Institute"/>
            <person name="Ahrendt S."/>
            <person name="Looney B.P."/>
            <person name="Miyauchi S."/>
            <person name="Morin E."/>
            <person name="Drula E."/>
            <person name="Courty P.E."/>
            <person name="Chicoki N."/>
            <person name="Fauchery L."/>
            <person name="Kohler A."/>
            <person name="Kuo A."/>
            <person name="Labutti K."/>
            <person name="Pangilinan J."/>
            <person name="Lipzen A."/>
            <person name="Riley R."/>
            <person name="Andreopoulos W."/>
            <person name="He G."/>
            <person name="Johnson J."/>
            <person name="Barry K.W."/>
            <person name="Grigoriev I.V."/>
            <person name="Nagy L."/>
            <person name="Hibbett D."/>
            <person name="Henrissat B."/>
            <person name="Matheny P.B."/>
            <person name="Labbe J."/>
            <person name="Martin F."/>
        </authorList>
    </citation>
    <scope>NUCLEOTIDE SEQUENCE</scope>
    <source>
        <strain evidence="1">EC-137</strain>
    </source>
</reference>
<dbReference type="Proteomes" id="UP000814128">
    <property type="component" value="Unassembled WGS sequence"/>
</dbReference>
<gene>
    <name evidence="1" type="ORF">K488DRAFT_84123</name>
</gene>
<organism evidence="1 2">
    <name type="scientific">Vararia minispora EC-137</name>
    <dbReference type="NCBI Taxonomy" id="1314806"/>
    <lineage>
        <taxon>Eukaryota</taxon>
        <taxon>Fungi</taxon>
        <taxon>Dikarya</taxon>
        <taxon>Basidiomycota</taxon>
        <taxon>Agaricomycotina</taxon>
        <taxon>Agaricomycetes</taxon>
        <taxon>Russulales</taxon>
        <taxon>Lachnocladiaceae</taxon>
        <taxon>Vararia</taxon>
    </lineage>
</organism>
<keyword evidence="2" id="KW-1185">Reference proteome</keyword>
<sequence>MATTVPAPLSATQEEWPDADFELNDDEPLHSLAPESDKEDDDWDIEMDLGKTGGAKAQAVVAGIAARSMSAKLSAGRGSGMVNIRPPIVFAEEDEEEDEGFSTIKMATLRPSNPDPPKSASSSSGIPTPTPGAPNKAPLPAADDDFESDFSLPTNLTQLSLRPLSHQSSKNSLEWGEKDQTSSSQSSDAYSTLGFDHASVSSSSTQPETETEDDEEEDLDGLVLPSNIFDSGSGSKHLAKLLELKKTVAIQEQAVKIASPDPEDDFEIGLVLSDDADFSQSRLLQNQQRHPPRSPVVARSHSLPNRPLVTRPPSRLKADRAKSPTNPPPSSQRQLQRISRVSPSPPPRVTPTHSKSALLAPSTSAAAAKPGSLRGQKSHTGLNNSTSPTTSSRKLTRKASLSSLMDSSHMPAASGSGLNAAGPSSQVPRYDAPTAASKAKTHSTSTGRMRGKVDYGVPPTRPSTPSSNPSAVRLTLPTNISRLKSRPPISSVFPSPTSARATSPFNNIPRPPSSLSMRSKSGSAIQPTPGPSSAPSGPRVLRKPKRLRTYGDGTELDGFDDLPTDRDKESQYRVQPKGYGNRVPGAMYSPKKSGFGDLGKGTIRRKPTRDLSSSGSGPESAPRTLKRSGRLESGKMTPSPEAIPKRKKVGSPGRTRRKPTLIRNLGGASAPKVVGEMKWNPQTLRWEGNDQALRDFDAAMAPSRPALITHLTGSSVGSPVSSFGAGVRRVGNMIFDPERMCWISTLAPEDEEPDVFADLADDEGDWDAQAGTIRATQTSSTTPSDVSGGPPSPARSGRVRSPSESGSDRGSRASMVCDVDDSFLDQCRAADERHRSEMKGWRGKLDDAFKGADRSYLYEIRALATRRY</sequence>
<proteinExistence type="predicted"/>